<dbReference type="Proteomes" id="UP000567885">
    <property type="component" value="Unassembled WGS sequence"/>
</dbReference>
<evidence type="ECO:0000256" key="1">
    <source>
        <dbReference type="SAM" id="SignalP"/>
    </source>
</evidence>
<comment type="caution">
    <text evidence="2">The sequence shown here is derived from an EMBL/GenBank/DDBJ whole genome shotgun (WGS) entry which is preliminary data.</text>
</comment>
<dbReference type="EMBL" id="JAAGWQ010000159">
    <property type="protein sequence ID" value="KAF5662716.1"/>
    <property type="molecule type" value="Genomic_DNA"/>
</dbReference>
<sequence length="175" mass="18107">MRCAIVLALGATLVAAHPAAEHLDKRDAEACASVAQKILPDLNSIPTPTGSLESFLAEQTQFATMTDSCKLPAVTGSLAKEYTSYASQLSSWYMDQKSGLSSLIDACSDVPEVKSQIDAVTKTGTICDKVTWASETGSASSKDDDKKDDDSAAGSNSIKAGIVVAVAGVAGVMML</sequence>
<evidence type="ECO:0000313" key="2">
    <source>
        <dbReference type="EMBL" id="KAF5662716.1"/>
    </source>
</evidence>
<name>A0A8H5WJY8_FUSHE</name>
<feature type="signal peptide" evidence="1">
    <location>
        <begin position="1"/>
        <end position="16"/>
    </location>
</feature>
<evidence type="ECO:0000313" key="3">
    <source>
        <dbReference type="Proteomes" id="UP000567885"/>
    </source>
</evidence>
<keyword evidence="1" id="KW-0732">Signal</keyword>
<dbReference type="OrthoDB" id="4845881at2759"/>
<evidence type="ECO:0008006" key="4">
    <source>
        <dbReference type="Google" id="ProtNLM"/>
    </source>
</evidence>
<reference evidence="2 3" key="1">
    <citation type="submission" date="2020-05" db="EMBL/GenBank/DDBJ databases">
        <title>Identification and distribution of gene clusters putatively required for synthesis of sphingolipid metabolism inhibitors in phylogenetically diverse species of the filamentous fungus Fusarium.</title>
        <authorList>
            <person name="Kim H.-S."/>
            <person name="Busman M."/>
            <person name="Brown D.W."/>
            <person name="Divon H."/>
            <person name="Uhlig S."/>
            <person name="Proctor R.H."/>
        </authorList>
    </citation>
    <scope>NUCLEOTIDE SEQUENCE [LARGE SCALE GENOMIC DNA]</scope>
    <source>
        <strain evidence="2 3">NRRL 20693</strain>
    </source>
</reference>
<keyword evidence="3" id="KW-1185">Reference proteome</keyword>
<feature type="chain" id="PRO_5033988263" description="Infection structure specific protein" evidence="1">
    <location>
        <begin position="17"/>
        <end position="175"/>
    </location>
</feature>
<organism evidence="2 3">
    <name type="scientific">Fusarium heterosporum</name>
    <dbReference type="NCBI Taxonomy" id="42747"/>
    <lineage>
        <taxon>Eukaryota</taxon>
        <taxon>Fungi</taxon>
        <taxon>Dikarya</taxon>
        <taxon>Ascomycota</taxon>
        <taxon>Pezizomycotina</taxon>
        <taxon>Sordariomycetes</taxon>
        <taxon>Hypocreomycetidae</taxon>
        <taxon>Hypocreales</taxon>
        <taxon>Nectriaceae</taxon>
        <taxon>Fusarium</taxon>
        <taxon>Fusarium heterosporum species complex</taxon>
    </lineage>
</organism>
<protein>
    <recommendedName>
        <fullName evidence="4">Infection structure specific protein</fullName>
    </recommendedName>
</protein>
<gene>
    <name evidence="2" type="ORF">FHETE_7822</name>
</gene>
<dbReference type="AlphaFoldDB" id="A0A8H5WJY8"/>
<proteinExistence type="predicted"/>
<accession>A0A8H5WJY8</accession>